<organism evidence="3 4">
    <name type="scientific">Luteococcus japonicus LSP_Lj1</name>
    <dbReference type="NCBI Taxonomy" id="1255658"/>
    <lineage>
        <taxon>Bacteria</taxon>
        <taxon>Bacillati</taxon>
        <taxon>Actinomycetota</taxon>
        <taxon>Actinomycetes</taxon>
        <taxon>Propionibacteriales</taxon>
        <taxon>Propionibacteriaceae</taxon>
        <taxon>Luteococcus</taxon>
    </lineage>
</organism>
<dbReference type="SUPFAM" id="SSF53098">
    <property type="entry name" value="Ribonuclease H-like"/>
    <property type="match status" value="1"/>
</dbReference>
<name>A0A1R4J2M0_9ACTN</name>
<evidence type="ECO:0000256" key="1">
    <source>
        <dbReference type="SAM" id="MobiDB-lite"/>
    </source>
</evidence>
<sequence length="565" mass="63323">MAIILDPYAARSCPVKTQNRYDPTLQTPQSQPDEALQELFAGGKAFEDEALAGLAGTSDVLDLREQTDREVAERWTLDALAAGRAVVIGPQLPIDVAGHRKGQPDALVRGPDQADGRPGYRPVEAKRHRVLEMTSAEWLCQFSRLDAPTVDFAHSGLTLRGSREGDLLQMAHYWRLLEASGWAAGGAPAAGVIGTDQPFGGHQVVISWVDLSRKFLRTFSRTSATGWRLRSALERYDHEFGFRVKVAQVASRRCGGEDDPRGMVAPIVIRECDHCTWWEACKPRLLDDDLSLRISKSPLDVREISVLRSRGINTLADLAHTDVDELLPDYLPEVAHRHGAESRLRLAARRASLMLAGVELERLTTEPIDLPEVSLEIDFDIETSAGDRVYLWGFLVDDRSTESSPFYKAFSRFEKLDNHSEAELAAEAIHWLDRVLTERPDCLVYHYSDYEVVHLMRLSKRTGDPELVAAANRVREHFVDMFTLMKGQFFGTIGLGLKVVARSGPGFEWRDEDPGGLNSQKWFRDAVSGPDELTRTEATTRVLEYNEDDVRATHQLRAWLRGLDD</sequence>
<dbReference type="InterPro" id="IPR019993">
    <property type="entry name" value="RecB_nuclease_TM0106_put"/>
</dbReference>
<dbReference type="NCBIfam" id="TIGR03491">
    <property type="entry name" value="TM0106 family RecB-like putative nuclease"/>
    <property type="match status" value="1"/>
</dbReference>
<dbReference type="InterPro" id="IPR012337">
    <property type="entry name" value="RNaseH-like_sf"/>
</dbReference>
<reference evidence="3 4" key="1">
    <citation type="submission" date="2017-02" db="EMBL/GenBank/DDBJ databases">
        <authorList>
            <person name="Peterson S.W."/>
        </authorList>
    </citation>
    <scope>NUCLEOTIDE SEQUENCE [LARGE SCALE GENOMIC DNA]</scope>
    <source>
        <strain evidence="3 4">LSP_Lj1</strain>
    </source>
</reference>
<dbReference type="InterPro" id="IPR038720">
    <property type="entry name" value="YprB_RNase_H-like_dom"/>
</dbReference>
<dbReference type="OrthoDB" id="3274988at2"/>
<dbReference type="Proteomes" id="UP000188342">
    <property type="component" value="Unassembled WGS sequence"/>
</dbReference>
<evidence type="ECO:0000313" key="4">
    <source>
        <dbReference type="Proteomes" id="UP000188342"/>
    </source>
</evidence>
<proteinExistence type="predicted"/>
<dbReference type="AlphaFoldDB" id="A0A1R4J2M0"/>
<dbReference type="Pfam" id="PF13482">
    <property type="entry name" value="RNase_H_2"/>
    <property type="match status" value="1"/>
</dbReference>
<protein>
    <recommendedName>
        <fullName evidence="2">YprB ribonuclease H-like domain-containing protein</fullName>
    </recommendedName>
</protein>
<evidence type="ECO:0000313" key="3">
    <source>
        <dbReference type="EMBL" id="SJN26259.1"/>
    </source>
</evidence>
<feature type="region of interest" description="Disordered" evidence="1">
    <location>
        <begin position="99"/>
        <end position="120"/>
    </location>
</feature>
<dbReference type="EMBL" id="FUKQ01000018">
    <property type="protein sequence ID" value="SJN26259.1"/>
    <property type="molecule type" value="Genomic_DNA"/>
</dbReference>
<feature type="domain" description="YprB ribonuclease H-like" evidence="2">
    <location>
        <begin position="379"/>
        <end position="560"/>
    </location>
</feature>
<keyword evidence="4" id="KW-1185">Reference proteome</keyword>
<dbReference type="STRING" id="1255658.FM114_05150"/>
<dbReference type="RefSeq" id="WP_094764108.1">
    <property type="nucleotide sequence ID" value="NZ_FUKQ01000018.1"/>
</dbReference>
<gene>
    <name evidence="3" type="ORF">FM114_05150</name>
</gene>
<evidence type="ECO:0000259" key="2">
    <source>
        <dbReference type="Pfam" id="PF13482"/>
    </source>
</evidence>
<accession>A0A1R4J2M0</accession>